<organism evidence="4">
    <name type="scientific">Drosophila rhopaloa</name>
    <name type="common">Fruit fly</name>
    <dbReference type="NCBI Taxonomy" id="1041015"/>
    <lineage>
        <taxon>Eukaryota</taxon>
        <taxon>Metazoa</taxon>
        <taxon>Ecdysozoa</taxon>
        <taxon>Arthropoda</taxon>
        <taxon>Hexapoda</taxon>
        <taxon>Insecta</taxon>
        <taxon>Pterygota</taxon>
        <taxon>Neoptera</taxon>
        <taxon>Endopterygota</taxon>
        <taxon>Diptera</taxon>
        <taxon>Brachycera</taxon>
        <taxon>Muscomorpha</taxon>
        <taxon>Ephydroidea</taxon>
        <taxon>Drosophilidae</taxon>
        <taxon>Drosophila</taxon>
        <taxon>Sophophora</taxon>
    </lineage>
</organism>
<keyword evidence="3" id="KW-1185">Reference proteome</keyword>
<dbReference type="OrthoDB" id="7833484at2759"/>
<sequence length="180" mass="21253">MQSRYFAIVDVILLFLYQMHLMESRGIEFTNINCTTLDKEFCDFEYCYLKAINRTYKPLSLKVRLYKTPVTKFSINIYFHKRSNGLMPISHNITVDGCKLISEMKNPLVSFLFGMFKAYSNINHACPYDHDIIVDKLPTQFVYQQFTGLWIFPEGEYVYDSNWIAYGKNRANVRVHISYT</sequence>
<reference evidence="2" key="3">
    <citation type="submission" date="2025-05" db="UniProtKB">
        <authorList>
            <consortium name="EnsemblMetazoa"/>
        </authorList>
    </citation>
    <scope>IDENTIFICATION</scope>
</reference>
<evidence type="ECO:0000313" key="2">
    <source>
        <dbReference type="EnsemblMetazoa" id="XP_016987274.1"/>
    </source>
</evidence>
<dbReference type="EnsemblMetazoa" id="XM_017131785.2">
    <property type="protein sequence ID" value="XP_016987274.1"/>
    <property type="gene ID" value="LOC108050222"/>
</dbReference>
<dbReference type="InterPro" id="IPR010512">
    <property type="entry name" value="DUF1091"/>
</dbReference>
<reference evidence="4" key="2">
    <citation type="submission" date="2025-04" db="UniProtKB">
        <authorList>
            <consortium name="RefSeq"/>
        </authorList>
    </citation>
    <scope>IDENTIFICATION</scope>
</reference>
<dbReference type="RefSeq" id="XP_016987274.1">
    <property type="nucleotide sequence ID" value="XM_017131785.1"/>
</dbReference>
<dbReference type="AlphaFoldDB" id="A0A6P4FDM2"/>
<gene>
    <name evidence="4" type="primary">LOC108050222</name>
    <name evidence="2" type="synonym">108050222</name>
</gene>
<feature type="chain" id="PRO_5028115244" evidence="1">
    <location>
        <begin position="25"/>
        <end position="180"/>
    </location>
</feature>
<dbReference type="Pfam" id="PF06477">
    <property type="entry name" value="DUF1091"/>
    <property type="match status" value="1"/>
</dbReference>
<keyword evidence="1" id="KW-0732">Signal</keyword>
<feature type="signal peptide" evidence="1">
    <location>
        <begin position="1"/>
        <end position="24"/>
    </location>
</feature>
<dbReference type="GeneID" id="108050222"/>
<dbReference type="PANTHER" id="PTHR20898">
    <property type="entry name" value="DAEDALUS ON 3-RELATED-RELATED"/>
    <property type="match status" value="1"/>
</dbReference>
<dbReference type="Proteomes" id="UP001652680">
    <property type="component" value="Unassembled WGS sequence"/>
</dbReference>
<reference evidence="3" key="1">
    <citation type="journal article" date="2021" name="Elife">
        <title>Highly contiguous assemblies of 101 drosophilid genomes.</title>
        <authorList>
            <person name="Kim B.Y."/>
            <person name="Wang J.R."/>
            <person name="Miller D.E."/>
            <person name="Barmina O."/>
            <person name="Delaney E."/>
            <person name="Thompson A."/>
            <person name="Comeault A.A."/>
            <person name="Peede D."/>
            <person name="D'Agostino E.R."/>
            <person name="Pelaez J."/>
            <person name="Aguilar J.M."/>
            <person name="Haji D."/>
            <person name="Matsunaga T."/>
            <person name="Armstrong E.E."/>
            <person name="Zych M."/>
            <person name="Ogawa Y."/>
            <person name="Stamenkovic-Radak M."/>
            <person name="Jelic M."/>
            <person name="Veselinovic M.S."/>
            <person name="Tanaskovic M."/>
            <person name="Eric P."/>
            <person name="Gao J.J."/>
            <person name="Katoh T.K."/>
            <person name="Toda M.J."/>
            <person name="Watabe H."/>
            <person name="Watada M."/>
            <person name="Davis J.S."/>
            <person name="Moyle L.C."/>
            <person name="Manoli G."/>
            <person name="Bertolini E."/>
            <person name="Kostal V."/>
            <person name="Hawley R.S."/>
            <person name="Takahashi A."/>
            <person name="Jones C.D."/>
            <person name="Price D.K."/>
            <person name="Whiteman N."/>
            <person name="Kopp A."/>
            <person name="Matute D.R."/>
            <person name="Petrov D.A."/>
        </authorList>
    </citation>
    <scope>NUCLEOTIDE SEQUENCE [LARGE SCALE GENOMIC DNA]</scope>
</reference>
<proteinExistence type="predicted"/>
<dbReference type="PANTHER" id="PTHR20898:SF0">
    <property type="entry name" value="DAEDALUS ON 3-RELATED"/>
    <property type="match status" value="1"/>
</dbReference>
<name>A0A6P4FDM2_DRORH</name>
<accession>A0A6P4FDM2</accession>
<evidence type="ECO:0000256" key="1">
    <source>
        <dbReference type="SAM" id="SignalP"/>
    </source>
</evidence>
<evidence type="ECO:0000313" key="4">
    <source>
        <dbReference type="RefSeq" id="XP_016987274.1"/>
    </source>
</evidence>
<protein>
    <submittedName>
        <fullName evidence="4">Uncharacterized protein LOC108050222</fullName>
    </submittedName>
</protein>
<evidence type="ECO:0000313" key="3">
    <source>
        <dbReference type="Proteomes" id="UP001652680"/>
    </source>
</evidence>